<dbReference type="PRINTS" id="PR00778">
    <property type="entry name" value="HTHARSR"/>
</dbReference>
<gene>
    <name evidence="5" type="ORF">EVJ47_05575</name>
</gene>
<dbReference type="PANTHER" id="PTHR33154">
    <property type="entry name" value="TRANSCRIPTIONAL REGULATOR, ARSR FAMILY"/>
    <property type="match status" value="1"/>
</dbReference>
<evidence type="ECO:0000256" key="3">
    <source>
        <dbReference type="ARBA" id="ARBA00023163"/>
    </source>
</evidence>
<dbReference type="PROSITE" id="PS50987">
    <property type="entry name" value="HTH_ARSR_2"/>
    <property type="match status" value="1"/>
</dbReference>
<dbReference type="InterPro" id="IPR001845">
    <property type="entry name" value="HTH_ArsR_DNA-bd_dom"/>
</dbReference>
<dbReference type="GO" id="GO:0003677">
    <property type="term" value="F:DNA binding"/>
    <property type="evidence" value="ECO:0007669"/>
    <property type="project" value="UniProtKB-KW"/>
</dbReference>
<dbReference type="GO" id="GO:0003700">
    <property type="term" value="F:DNA-binding transcription factor activity"/>
    <property type="evidence" value="ECO:0007669"/>
    <property type="project" value="InterPro"/>
</dbReference>
<proteinExistence type="predicted"/>
<dbReference type="InterPro" id="IPR051081">
    <property type="entry name" value="HTH_MetalResp_TranReg"/>
</dbReference>
<dbReference type="SUPFAM" id="SSF46785">
    <property type="entry name" value="Winged helix' DNA-binding domain"/>
    <property type="match status" value="1"/>
</dbReference>
<keyword evidence="3" id="KW-0804">Transcription</keyword>
<dbReference type="NCBIfam" id="NF033788">
    <property type="entry name" value="HTH_metalloreg"/>
    <property type="match status" value="1"/>
</dbReference>
<dbReference type="PANTHER" id="PTHR33154:SF18">
    <property type="entry name" value="ARSENICAL RESISTANCE OPERON REPRESSOR"/>
    <property type="match status" value="1"/>
</dbReference>
<keyword evidence="1" id="KW-0805">Transcription regulation</keyword>
<dbReference type="InterPro" id="IPR011991">
    <property type="entry name" value="ArsR-like_HTH"/>
</dbReference>
<name>A0A519BBK3_9DELT</name>
<evidence type="ECO:0000256" key="1">
    <source>
        <dbReference type="ARBA" id="ARBA00023015"/>
    </source>
</evidence>
<dbReference type="Pfam" id="PF01022">
    <property type="entry name" value="HTH_5"/>
    <property type="match status" value="1"/>
</dbReference>
<evidence type="ECO:0000313" key="5">
    <source>
        <dbReference type="EMBL" id="RZD14636.1"/>
    </source>
</evidence>
<evidence type="ECO:0000256" key="2">
    <source>
        <dbReference type="ARBA" id="ARBA00023125"/>
    </source>
</evidence>
<dbReference type="SMART" id="SM00418">
    <property type="entry name" value="HTH_ARSR"/>
    <property type="match status" value="1"/>
</dbReference>
<accession>A0A519BBK3</accession>
<feature type="domain" description="HTH arsR-type" evidence="4">
    <location>
        <begin position="15"/>
        <end position="108"/>
    </location>
</feature>
<dbReference type="Gene3D" id="1.10.10.10">
    <property type="entry name" value="Winged helix-like DNA-binding domain superfamily/Winged helix DNA-binding domain"/>
    <property type="match status" value="1"/>
</dbReference>
<dbReference type="CDD" id="cd00090">
    <property type="entry name" value="HTH_ARSR"/>
    <property type="match status" value="1"/>
</dbReference>
<dbReference type="InterPro" id="IPR036388">
    <property type="entry name" value="WH-like_DNA-bd_sf"/>
</dbReference>
<dbReference type="InterPro" id="IPR036390">
    <property type="entry name" value="WH_DNA-bd_sf"/>
</dbReference>
<protein>
    <submittedName>
        <fullName evidence="5">ArsR family transcriptional regulator</fullName>
    </submittedName>
</protein>
<dbReference type="EMBL" id="SGBD01000002">
    <property type="protein sequence ID" value="RZD14636.1"/>
    <property type="molecule type" value="Genomic_DNA"/>
</dbReference>
<dbReference type="Proteomes" id="UP000320813">
    <property type="component" value="Unassembled WGS sequence"/>
</dbReference>
<sequence length="128" mass="14589">MGKMEKEFCVDDTNLNRKCKELAYIFKLLSNPTRLGILCIVEGEEVSVNDISSALGKSQSNISQHLAVLRNTAMVDYKREDNKLLYYLKNSKIRQLIKDIKEIKDAKDFKDIRISDDIFPETDGSTGP</sequence>
<evidence type="ECO:0000313" key="6">
    <source>
        <dbReference type="Proteomes" id="UP000320813"/>
    </source>
</evidence>
<comment type="caution">
    <text evidence="5">The sequence shown here is derived from an EMBL/GenBank/DDBJ whole genome shotgun (WGS) entry which is preliminary data.</text>
</comment>
<dbReference type="AlphaFoldDB" id="A0A519BBK3"/>
<reference evidence="5 6" key="1">
    <citation type="submission" date="2019-01" db="EMBL/GenBank/DDBJ databases">
        <title>Insights into ecological role of a new deltaproteobacterial order Candidatus Sinidesulfobacterales (Sva0485) by metagenomics and metatranscriptomics.</title>
        <authorList>
            <person name="Tan S."/>
            <person name="Liu J."/>
            <person name="Fang Y."/>
            <person name="Hedlund B.P."/>
            <person name="Lian Z.H."/>
            <person name="Huang L.Y."/>
            <person name="Li J.T."/>
            <person name="Huang L.N."/>
            <person name="Li W.J."/>
            <person name="Jiang H.C."/>
            <person name="Dong H.L."/>
            <person name="Shu W.S."/>
        </authorList>
    </citation>
    <scope>NUCLEOTIDE SEQUENCE [LARGE SCALE GENOMIC DNA]</scope>
    <source>
        <strain evidence="5">AP3</strain>
    </source>
</reference>
<organism evidence="5 6">
    <name type="scientific">Candidatus Acidulodesulfobacterium ferriphilum</name>
    <dbReference type="NCBI Taxonomy" id="2597223"/>
    <lineage>
        <taxon>Bacteria</taxon>
        <taxon>Deltaproteobacteria</taxon>
        <taxon>Candidatus Acidulodesulfobacterales</taxon>
        <taxon>Candidatus Acidulodesulfobacterium</taxon>
    </lineage>
</organism>
<keyword evidence="2" id="KW-0238">DNA-binding</keyword>
<evidence type="ECO:0000259" key="4">
    <source>
        <dbReference type="PROSITE" id="PS50987"/>
    </source>
</evidence>